<dbReference type="InterPro" id="IPR000073">
    <property type="entry name" value="AB_hydrolase_1"/>
</dbReference>
<dbReference type="Proteomes" id="UP001595443">
    <property type="component" value="Unassembled WGS sequence"/>
</dbReference>
<dbReference type="SUPFAM" id="SSF53474">
    <property type="entry name" value="alpha/beta-Hydrolases"/>
    <property type="match status" value="1"/>
</dbReference>
<feature type="domain" description="AB hydrolase-1" evidence="2">
    <location>
        <begin position="29"/>
        <end position="287"/>
    </location>
</feature>
<dbReference type="InterPro" id="IPR000639">
    <property type="entry name" value="Epox_hydrolase-like"/>
</dbReference>
<accession>A0ABV7ADZ7</accession>
<evidence type="ECO:0000256" key="1">
    <source>
        <dbReference type="ARBA" id="ARBA00022801"/>
    </source>
</evidence>
<dbReference type="Pfam" id="PF00561">
    <property type="entry name" value="Abhydrolase_1"/>
    <property type="match status" value="1"/>
</dbReference>
<dbReference type="GO" id="GO:0016787">
    <property type="term" value="F:hydrolase activity"/>
    <property type="evidence" value="ECO:0007669"/>
    <property type="project" value="UniProtKB-KW"/>
</dbReference>
<evidence type="ECO:0000313" key="4">
    <source>
        <dbReference type="Proteomes" id="UP001595443"/>
    </source>
</evidence>
<dbReference type="PANTHER" id="PTHR43329">
    <property type="entry name" value="EPOXIDE HYDROLASE"/>
    <property type="match status" value="1"/>
</dbReference>
<sequence>MQSEALKPVEFSLGGKPFHALTAGEPGKPLLLFLHGFPEYSGAWEEILPQLADRYYCVAPDQRGYGKSWKPEGIESYKVSALVADAAAMIHHFAPEGRAAALIGHDWGASVAYALAIRLPELIDRLVILNSVHPAVFQQVLARGGAQTAASQYITWLRAEGSEQVLAAENFAKLFELFSAEMDLSWMTPERRAAYAEAWGGVEGLKAMIHWYRASRITVPAPGERLAEDPLAGIDPAELRITMPHLLIWGPEDTAFVPEVRDGLADYCDDLRVREIPGTDHWLAHQRPEAVVEAIRGFLEEG</sequence>
<dbReference type="Gene3D" id="3.40.50.1820">
    <property type="entry name" value="alpha/beta hydrolase"/>
    <property type="match status" value="1"/>
</dbReference>
<keyword evidence="1 3" id="KW-0378">Hydrolase</keyword>
<keyword evidence="4" id="KW-1185">Reference proteome</keyword>
<dbReference type="RefSeq" id="WP_377831903.1">
    <property type="nucleotide sequence ID" value="NZ_JBHRSK010000004.1"/>
</dbReference>
<organism evidence="3 4">
    <name type="scientific">Acidimangrovimonas pyrenivorans</name>
    <dbReference type="NCBI Taxonomy" id="2030798"/>
    <lineage>
        <taxon>Bacteria</taxon>
        <taxon>Pseudomonadati</taxon>
        <taxon>Pseudomonadota</taxon>
        <taxon>Alphaproteobacteria</taxon>
        <taxon>Rhodobacterales</taxon>
        <taxon>Paracoccaceae</taxon>
        <taxon>Acidimangrovimonas</taxon>
    </lineage>
</organism>
<comment type="caution">
    <text evidence="3">The sequence shown here is derived from an EMBL/GenBank/DDBJ whole genome shotgun (WGS) entry which is preliminary data.</text>
</comment>
<evidence type="ECO:0000313" key="3">
    <source>
        <dbReference type="EMBL" id="MFC2967266.1"/>
    </source>
</evidence>
<reference evidence="4" key="1">
    <citation type="journal article" date="2019" name="Int. J. Syst. Evol. Microbiol.">
        <title>The Global Catalogue of Microorganisms (GCM) 10K type strain sequencing project: providing services to taxonomists for standard genome sequencing and annotation.</title>
        <authorList>
            <consortium name="The Broad Institute Genomics Platform"/>
            <consortium name="The Broad Institute Genome Sequencing Center for Infectious Disease"/>
            <person name="Wu L."/>
            <person name="Ma J."/>
        </authorList>
    </citation>
    <scope>NUCLEOTIDE SEQUENCE [LARGE SCALE GENOMIC DNA]</scope>
    <source>
        <strain evidence="4">KCTC 62192</strain>
    </source>
</reference>
<dbReference type="PRINTS" id="PR00412">
    <property type="entry name" value="EPOXHYDRLASE"/>
</dbReference>
<proteinExistence type="predicted"/>
<dbReference type="EMBL" id="JBHRSK010000004">
    <property type="protein sequence ID" value="MFC2967266.1"/>
    <property type="molecule type" value="Genomic_DNA"/>
</dbReference>
<protein>
    <submittedName>
        <fullName evidence="3">Alpha/beta fold hydrolase</fullName>
    </submittedName>
</protein>
<gene>
    <name evidence="3" type="ORF">ACFOES_04095</name>
</gene>
<name>A0ABV7ADZ7_9RHOB</name>
<dbReference type="InterPro" id="IPR029058">
    <property type="entry name" value="AB_hydrolase_fold"/>
</dbReference>
<dbReference type="PRINTS" id="PR00111">
    <property type="entry name" value="ABHYDROLASE"/>
</dbReference>
<evidence type="ECO:0000259" key="2">
    <source>
        <dbReference type="Pfam" id="PF00561"/>
    </source>
</evidence>